<evidence type="ECO:0000313" key="3">
    <source>
        <dbReference type="Proteomes" id="UP000193685"/>
    </source>
</evidence>
<accession>A0A1Y2FGP7</accession>
<protein>
    <submittedName>
        <fullName evidence="2">Uncharacterized protein</fullName>
    </submittedName>
</protein>
<evidence type="ECO:0000256" key="1">
    <source>
        <dbReference type="SAM" id="Phobius"/>
    </source>
</evidence>
<dbReference type="RefSeq" id="XP_040725680.1">
    <property type="nucleotide sequence ID" value="XM_040869178.1"/>
</dbReference>
<keyword evidence="1" id="KW-0812">Transmembrane</keyword>
<reference evidence="2 3" key="1">
    <citation type="submission" date="2016-07" db="EMBL/GenBank/DDBJ databases">
        <title>Pervasive Adenine N6-methylation of Active Genes in Fungi.</title>
        <authorList>
            <consortium name="DOE Joint Genome Institute"/>
            <person name="Mondo S.J."/>
            <person name="Dannebaum R.O."/>
            <person name="Kuo R.C."/>
            <person name="Labutti K."/>
            <person name="Haridas S."/>
            <person name="Kuo A."/>
            <person name="Salamov A."/>
            <person name="Ahrendt S.R."/>
            <person name="Lipzen A."/>
            <person name="Sullivan W."/>
            <person name="Andreopoulos W.B."/>
            <person name="Clum A."/>
            <person name="Lindquist E."/>
            <person name="Daum C."/>
            <person name="Ramamoorthy G.K."/>
            <person name="Gryganskyi A."/>
            <person name="Culley D."/>
            <person name="Magnuson J.K."/>
            <person name="James T.Y."/>
            <person name="O'Malley M.A."/>
            <person name="Stajich J.E."/>
            <person name="Spatafora J.W."/>
            <person name="Visel A."/>
            <person name="Grigoriev I.V."/>
        </authorList>
    </citation>
    <scope>NUCLEOTIDE SEQUENCE [LARGE SCALE GENOMIC DNA]</scope>
    <source>
        <strain evidence="2 3">12-1054</strain>
    </source>
</reference>
<keyword evidence="3" id="KW-1185">Reference proteome</keyword>
<gene>
    <name evidence="2" type="ORF">BCR37DRAFT_379056</name>
</gene>
<comment type="caution">
    <text evidence="2">The sequence shown here is derived from an EMBL/GenBank/DDBJ whole genome shotgun (WGS) entry which is preliminary data.</text>
</comment>
<dbReference type="Proteomes" id="UP000193685">
    <property type="component" value="Unassembled WGS sequence"/>
</dbReference>
<proteinExistence type="predicted"/>
<evidence type="ECO:0000313" key="2">
    <source>
        <dbReference type="EMBL" id="ORY83099.1"/>
    </source>
</evidence>
<keyword evidence="1" id="KW-0472">Membrane</keyword>
<dbReference type="GeneID" id="63785777"/>
<name>A0A1Y2FGP7_PROLT</name>
<dbReference type="AlphaFoldDB" id="A0A1Y2FGP7"/>
<sequence>MRCRRGRCSHSPESPVLVVSGVKHNRLAFACVALLRMLACYCSTGSVWLVSWERLPMFKLSELLPFCPFASRTARSLGSRC</sequence>
<keyword evidence="1" id="KW-1133">Transmembrane helix</keyword>
<feature type="transmembrane region" description="Helical" evidence="1">
    <location>
        <begin position="27"/>
        <end position="50"/>
    </location>
</feature>
<dbReference type="EMBL" id="MCFI01000008">
    <property type="protein sequence ID" value="ORY83099.1"/>
    <property type="molecule type" value="Genomic_DNA"/>
</dbReference>
<organism evidence="2 3">
    <name type="scientific">Protomyces lactucae-debilis</name>
    <dbReference type="NCBI Taxonomy" id="2754530"/>
    <lineage>
        <taxon>Eukaryota</taxon>
        <taxon>Fungi</taxon>
        <taxon>Dikarya</taxon>
        <taxon>Ascomycota</taxon>
        <taxon>Taphrinomycotina</taxon>
        <taxon>Taphrinomycetes</taxon>
        <taxon>Taphrinales</taxon>
        <taxon>Protomycetaceae</taxon>
        <taxon>Protomyces</taxon>
    </lineage>
</organism>